<dbReference type="InterPro" id="IPR050796">
    <property type="entry name" value="SCF_F-box_component"/>
</dbReference>
<dbReference type="PANTHER" id="PTHR31672:SF13">
    <property type="entry name" value="F-BOX PROTEIN CPR30-LIKE"/>
    <property type="match status" value="1"/>
</dbReference>
<dbReference type="NCBIfam" id="TIGR01640">
    <property type="entry name" value="F_box_assoc_1"/>
    <property type="match status" value="1"/>
</dbReference>
<dbReference type="Pfam" id="PF07734">
    <property type="entry name" value="FBA_1"/>
    <property type="match status" value="1"/>
</dbReference>
<gene>
    <name evidence="2" type="primary">CPR1_23</name>
    <name evidence="2" type="ORF">CFP56_000406</name>
</gene>
<reference evidence="2 3" key="1">
    <citation type="journal article" date="2018" name="Sci. Data">
        <title>The draft genome sequence of cork oak.</title>
        <authorList>
            <person name="Ramos A.M."/>
            <person name="Usie A."/>
            <person name="Barbosa P."/>
            <person name="Barros P.M."/>
            <person name="Capote T."/>
            <person name="Chaves I."/>
            <person name="Simoes F."/>
            <person name="Abreu I."/>
            <person name="Carrasquinho I."/>
            <person name="Faro C."/>
            <person name="Guimaraes J.B."/>
            <person name="Mendonca D."/>
            <person name="Nobrega F."/>
            <person name="Rodrigues L."/>
            <person name="Saibo N.J.M."/>
            <person name="Varela M.C."/>
            <person name="Egas C."/>
            <person name="Matos J."/>
            <person name="Miguel C.M."/>
            <person name="Oliveira M.M."/>
            <person name="Ricardo C.P."/>
            <person name="Goncalves S."/>
        </authorList>
    </citation>
    <scope>NUCLEOTIDE SEQUENCE [LARGE SCALE GENOMIC DNA]</scope>
    <source>
        <strain evidence="3">cv. HL8</strain>
    </source>
</reference>
<sequence length="467" mass="53935">MESSSAFNSHIPLELTLNILHHLPVKSLVRFLCISKQWRHLISSQDFIKKHLKLSIESNRDCGIILRHYDDSDFLRFLFAPLHDNNQFGNAVEIHSALQLHILHHCDGLVCLSDEKDEVAIWNPLIRKYRKLPREPVQKPSGFEHSARAFAFGHDPQNDDYKVLRVVEFYNAKRSLKEFEVKVYSLKAQSWKKVEEQWPDKKLSFNPGSASLNGAVHWLVDAPRSKIESLIAFDLATEKFRFYKAPDQPGDEERVFPTLEVLGRYLCYSVLVNHNDTTYHEVWLMKEYGVESSWTQIYRIGQGEVPGIFVYWPVMFSKNGKEVLLEEAREHYMNLVWYDMENKTGQRVENRSFPCGFTASICTGSLLLLDGDNVIDPRDCKTLLLSVVVCAADDFCLININDNKIELRRISKEILGLEQKIEYASLLMYLTSELSKHAGCNIWFYKELVKEYFAGGMSVTINCLLIA</sequence>
<dbReference type="InterPro" id="IPR006527">
    <property type="entry name" value="F-box-assoc_dom_typ1"/>
</dbReference>
<keyword evidence="3" id="KW-1185">Reference proteome</keyword>
<accession>A0AAW0M8U9</accession>
<dbReference type="InterPro" id="IPR001810">
    <property type="entry name" value="F-box_dom"/>
</dbReference>
<dbReference type="InterPro" id="IPR017451">
    <property type="entry name" value="F-box-assoc_interact_dom"/>
</dbReference>
<proteinExistence type="predicted"/>
<dbReference type="Proteomes" id="UP000237347">
    <property type="component" value="Unassembled WGS sequence"/>
</dbReference>
<dbReference type="Pfam" id="PF00646">
    <property type="entry name" value="F-box"/>
    <property type="match status" value="1"/>
</dbReference>
<dbReference type="SMART" id="SM00256">
    <property type="entry name" value="FBOX"/>
    <property type="match status" value="1"/>
</dbReference>
<organism evidence="2 3">
    <name type="scientific">Quercus suber</name>
    <name type="common">Cork oak</name>
    <dbReference type="NCBI Taxonomy" id="58331"/>
    <lineage>
        <taxon>Eukaryota</taxon>
        <taxon>Viridiplantae</taxon>
        <taxon>Streptophyta</taxon>
        <taxon>Embryophyta</taxon>
        <taxon>Tracheophyta</taxon>
        <taxon>Spermatophyta</taxon>
        <taxon>Magnoliopsida</taxon>
        <taxon>eudicotyledons</taxon>
        <taxon>Gunneridae</taxon>
        <taxon>Pentapetalae</taxon>
        <taxon>rosids</taxon>
        <taxon>fabids</taxon>
        <taxon>Fagales</taxon>
        <taxon>Fagaceae</taxon>
        <taxon>Quercus</taxon>
    </lineage>
</organism>
<dbReference type="PROSITE" id="PS50181">
    <property type="entry name" value="FBOX"/>
    <property type="match status" value="1"/>
</dbReference>
<dbReference type="Gene3D" id="1.20.1280.50">
    <property type="match status" value="1"/>
</dbReference>
<evidence type="ECO:0000313" key="2">
    <source>
        <dbReference type="EMBL" id="KAK7860015.1"/>
    </source>
</evidence>
<feature type="domain" description="F-box" evidence="1">
    <location>
        <begin position="5"/>
        <end position="51"/>
    </location>
</feature>
<dbReference type="AlphaFoldDB" id="A0AAW0M8U9"/>
<dbReference type="InterPro" id="IPR036047">
    <property type="entry name" value="F-box-like_dom_sf"/>
</dbReference>
<evidence type="ECO:0000259" key="1">
    <source>
        <dbReference type="PROSITE" id="PS50181"/>
    </source>
</evidence>
<name>A0AAW0M8U9_QUESU</name>
<dbReference type="EMBL" id="PKMF04000009">
    <property type="protein sequence ID" value="KAK7860015.1"/>
    <property type="molecule type" value="Genomic_DNA"/>
</dbReference>
<protein>
    <submittedName>
        <fullName evidence="2">F-box protein cpr1</fullName>
    </submittedName>
</protein>
<dbReference type="PANTHER" id="PTHR31672">
    <property type="entry name" value="BNACNNG10540D PROTEIN"/>
    <property type="match status" value="1"/>
</dbReference>
<evidence type="ECO:0000313" key="3">
    <source>
        <dbReference type="Proteomes" id="UP000237347"/>
    </source>
</evidence>
<comment type="caution">
    <text evidence="2">The sequence shown here is derived from an EMBL/GenBank/DDBJ whole genome shotgun (WGS) entry which is preliminary data.</text>
</comment>
<dbReference type="SUPFAM" id="SSF81383">
    <property type="entry name" value="F-box domain"/>
    <property type="match status" value="1"/>
</dbReference>